<name>A0ACC1XLN2_MELAZ</name>
<sequence length="141" mass="15422">MNGKDRNKSLCQKSMKMVVNIIKLSSFSIANMSLGVAGASAATKNLGPVTDSVMLANEPLLPQFSGSRRSEKPQNSAKPVSYLMEPNRGDESSYVIHDEKSVIDGMASAYIQKVHQKNRIDFSETSNLPPYILPPPPRTVK</sequence>
<keyword evidence="1" id="KW-0371">Homeobox</keyword>
<evidence type="ECO:0000313" key="1">
    <source>
        <dbReference type="EMBL" id="KAJ4712233.1"/>
    </source>
</evidence>
<proteinExistence type="predicted"/>
<gene>
    <name evidence="1" type="ORF">OWV82_014515</name>
</gene>
<protein>
    <submittedName>
        <fullName evidence="1">Homeobox-leucine zipper protein</fullName>
    </submittedName>
</protein>
<keyword evidence="1" id="KW-0238">DNA-binding</keyword>
<organism evidence="1 2">
    <name type="scientific">Melia azedarach</name>
    <name type="common">Chinaberry tree</name>
    <dbReference type="NCBI Taxonomy" id="155640"/>
    <lineage>
        <taxon>Eukaryota</taxon>
        <taxon>Viridiplantae</taxon>
        <taxon>Streptophyta</taxon>
        <taxon>Embryophyta</taxon>
        <taxon>Tracheophyta</taxon>
        <taxon>Spermatophyta</taxon>
        <taxon>Magnoliopsida</taxon>
        <taxon>eudicotyledons</taxon>
        <taxon>Gunneridae</taxon>
        <taxon>Pentapetalae</taxon>
        <taxon>rosids</taxon>
        <taxon>malvids</taxon>
        <taxon>Sapindales</taxon>
        <taxon>Meliaceae</taxon>
        <taxon>Melia</taxon>
    </lineage>
</organism>
<reference evidence="1 2" key="1">
    <citation type="journal article" date="2023" name="Science">
        <title>Complex scaffold remodeling in plant triterpene biosynthesis.</title>
        <authorList>
            <person name="De La Pena R."/>
            <person name="Hodgson H."/>
            <person name="Liu J.C."/>
            <person name="Stephenson M.J."/>
            <person name="Martin A.C."/>
            <person name="Owen C."/>
            <person name="Harkess A."/>
            <person name="Leebens-Mack J."/>
            <person name="Jimenez L.E."/>
            <person name="Osbourn A."/>
            <person name="Sattely E.S."/>
        </authorList>
    </citation>
    <scope>NUCLEOTIDE SEQUENCE [LARGE SCALE GENOMIC DNA]</scope>
    <source>
        <strain evidence="2">cv. JPN11</strain>
        <tissue evidence="1">Leaf</tissue>
    </source>
</reference>
<comment type="caution">
    <text evidence="1">The sequence shown here is derived from an EMBL/GenBank/DDBJ whole genome shotgun (WGS) entry which is preliminary data.</text>
</comment>
<dbReference type="EMBL" id="CM051401">
    <property type="protein sequence ID" value="KAJ4712233.1"/>
    <property type="molecule type" value="Genomic_DNA"/>
</dbReference>
<evidence type="ECO:0000313" key="2">
    <source>
        <dbReference type="Proteomes" id="UP001164539"/>
    </source>
</evidence>
<keyword evidence="2" id="KW-1185">Reference proteome</keyword>
<accession>A0ACC1XLN2</accession>
<dbReference type="Proteomes" id="UP001164539">
    <property type="component" value="Chromosome 8"/>
</dbReference>